<gene>
    <name evidence="2" type="ORF">FPH17_05780</name>
</gene>
<accession>A0ABY3E5J4</accession>
<dbReference type="InterPro" id="IPR010281">
    <property type="entry name" value="DUF885"/>
</dbReference>
<evidence type="ECO:0000313" key="2">
    <source>
        <dbReference type="EMBL" id="TSJ74951.1"/>
    </source>
</evidence>
<feature type="region of interest" description="Disordered" evidence="1">
    <location>
        <begin position="1"/>
        <end position="32"/>
    </location>
</feature>
<dbReference type="Proteomes" id="UP000320747">
    <property type="component" value="Unassembled WGS sequence"/>
</dbReference>
<name>A0ABY3E5J4_9CORY</name>
<dbReference type="PANTHER" id="PTHR33361:SF2">
    <property type="entry name" value="DUF885 DOMAIN-CONTAINING PROTEIN"/>
    <property type="match status" value="1"/>
</dbReference>
<evidence type="ECO:0000313" key="3">
    <source>
        <dbReference type="Proteomes" id="UP000320747"/>
    </source>
</evidence>
<evidence type="ECO:0000256" key="1">
    <source>
        <dbReference type="SAM" id="MobiDB-lite"/>
    </source>
</evidence>
<organism evidence="2 3">
    <name type="scientific">Corynebacterium godavarianum</name>
    <dbReference type="NCBI Taxonomy" id="2054421"/>
    <lineage>
        <taxon>Bacteria</taxon>
        <taxon>Bacillati</taxon>
        <taxon>Actinomycetota</taxon>
        <taxon>Actinomycetes</taxon>
        <taxon>Mycobacteriales</taxon>
        <taxon>Corynebacteriaceae</taxon>
        <taxon>Corynebacterium</taxon>
    </lineage>
</organism>
<keyword evidence="3" id="KW-1185">Reference proteome</keyword>
<proteinExistence type="predicted"/>
<sequence>MAGKFAGGLESPIMTSVLPTEPTPEHAPGAMPGREPSLLDATCEDFVYDYAQLTPTLGTQIGLEGFDADLQDFSPEYWDATADRIRDLIADVDALNDSTDASDDEDDFDEVDSLTATILRDRLAYHLELHHQGEFLRRLNNIESPVQTIRDSFLLMPKVTEEDFDNVAARLSKVPDALCGYTESLSEAANNGNVASHRQIDAVINQCETLGESGSTLDYLGLPPESKVVEEAKEAFAKFADWLSTELSPQANHEDGVGRDRYELFSEYFLGREVDLDEAYAWAEDELRVTVDKQQALARQLYGAETSVPAAYRRLNEDDRYTLHGTDALLEWLDKVNAEVVECFAGSELDIPEDMPGVNTAIDRAGSGGVFYTPPSDDMLRPGTMWWSVPEGQETFHTWQELSTVFHEGIPGHHLQHGAALLNRNELNLWRRSVCFNSAHGEGWALYAEHLMENFGWFEDPGYLMGLLDSRRLRLARVMVDIGVHLKKLSPDGSGTWDAQYAKAFLRDNCAMPETRISFELDRYMGWPGQAPSYAIGYRDWCTLRERALAQGMTAAQFHTKALGLGSMPMDMLAHEVLNH</sequence>
<dbReference type="PANTHER" id="PTHR33361">
    <property type="entry name" value="GLR0591 PROTEIN"/>
    <property type="match status" value="1"/>
</dbReference>
<protein>
    <submittedName>
        <fullName evidence="2">DUF885 domain-containing protein</fullName>
    </submittedName>
</protein>
<dbReference type="EMBL" id="VMHH01000003">
    <property type="protein sequence ID" value="TSJ74951.1"/>
    <property type="molecule type" value="Genomic_DNA"/>
</dbReference>
<comment type="caution">
    <text evidence="2">The sequence shown here is derived from an EMBL/GenBank/DDBJ whole genome shotgun (WGS) entry which is preliminary data.</text>
</comment>
<dbReference type="Pfam" id="PF05960">
    <property type="entry name" value="DUF885"/>
    <property type="match status" value="1"/>
</dbReference>
<reference evidence="2 3" key="1">
    <citation type="submission" date="2019-07" db="EMBL/GenBank/DDBJ databases">
        <title>Draft genome of Corynebacterium godavarianum and other related strains.</title>
        <authorList>
            <person name="Bernier A.-M."/>
            <person name="Bernard K."/>
        </authorList>
    </citation>
    <scope>NUCLEOTIDE SEQUENCE [LARGE SCALE GENOMIC DNA]</scope>
    <source>
        <strain evidence="2 3">LMG 29598</strain>
    </source>
</reference>